<sequence>MEAPSHPYTLPAGVHTIPSTELDLGPDAEIDELFLHPTPVSPGHDKNLWFFWHSGYRTMHPYTKRTVRTYHRRFSRKGWTIRVLDVASGSPANVANFLDVSDPSLFPKAFREGTITGKYALQHTSDLVRFPLLNRYGGAYADVGLMAIGDLDALWEATVGSSDPHPVTGKRYEVVSYQAGVDDAPDLTNYFLASRPGNAFFTRCHELFMALWDADGGHTSTEGMHLSPLLDGISLLGKDLTSDTQTALSDYIIQGQAVRKVMTTIDSDNGWDGPAYVRDHIYAMDYMPGSQLINEMTAWDGRRAFELMSLRLPAEGEEESADQKAARDIVEACLSKSFAFKLAHGLILAVLGPTLGSLWRSNEGSDDVPGTYAHWLRYGMIHWAQDELPPPVGFNQVEAVGHGRKS</sequence>
<dbReference type="RefSeq" id="XP_040779579.1">
    <property type="nucleotide sequence ID" value="XM_040916626.1"/>
</dbReference>
<name>A0A9P5CRU6_CRYP1</name>
<dbReference type="Proteomes" id="UP000803844">
    <property type="component" value="Unassembled WGS sequence"/>
</dbReference>
<proteinExistence type="predicted"/>
<evidence type="ECO:0008006" key="3">
    <source>
        <dbReference type="Google" id="ProtNLM"/>
    </source>
</evidence>
<dbReference type="OrthoDB" id="409543at2759"/>
<dbReference type="Pfam" id="PF05704">
    <property type="entry name" value="Caps_synth"/>
    <property type="match status" value="1"/>
</dbReference>
<dbReference type="GeneID" id="63833755"/>
<dbReference type="EMBL" id="MU032345">
    <property type="protein sequence ID" value="KAF3768618.1"/>
    <property type="molecule type" value="Genomic_DNA"/>
</dbReference>
<organism evidence="1 2">
    <name type="scientific">Cryphonectria parasitica (strain ATCC 38755 / EP155)</name>
    <dbReference type="NCBI Taxonomy" id="660469"/>
    <lineage>
        <taxon>Eukaryota</taxon>
        <taxon>Fungi</taxon>
        <taxon>Dikarya</taxon>
        <taxon>Ascomycota</taxon>
        <taxon>Pezizomycotina</taxon>
        <taxon>Sordariomycetes</taxon>
        <taxon>Sordariomycetidae</taxon>
        <taxon>Diaporthales</taxon>
        <taxon>Cryphonectriaceae</taxon>
        <taxon>Cryphonectria-Endothia species complex</taxon>
        <taxon>Cryphonectria</taxon>
    </lineage>
</organism>
<evidence type="ECO:0000313" key="2">
    <source>
        <dbReference type="Proteomes" id="UP000803844"/>
    </source>
</evidence>
<dbReference type="SUPFAM" id="SSF53448">
    <property type="entry name" value="Nucleotide-diphospho-sugar transferases"/>
    <property type="match status" value="1"/>
</dbReference>
<dbReference type="InterPro" id="IPR008441">
    <property type="entry name" value="AfumC-like_glycosyl_Trfase"/>
</dbReference>
<comment type="caution">
    <text evidence="1">The sequence shown here is derived from an EMBL/GenBank/DDBJ whole genome shotgun (WGS) entry which is preliminary data.</text>
</comment>
<dbReference type="Gene3D" id="3.90.550.20">
    <property type="match status" value="1"/>
</dbReference>
<gene>
    <name evidence="1" type="ORF">M406DRAFT_249609</name>
</gene>
<keyword evidence="2" id="KW-1185">Reference proteome</keyword>
<dbReference type="AlphaFoldDB" id="A0A9P5CRU6"/>
<dbReference type="InterPro" id="IPR029044">
    <property type="entry name" value="Nucleotide-diphossugar_trans"/>
</dbReference>
<reference evidence="1" key="1">
    <citation type="journal article" date="2020" name="Phytopathology">
        <title>Genome sequence of the chestnut blight fungus Cryphonectria parasitica EP155: A fundamental resource for an archetypical invasive plant pathogen.</title>
        <authorList>
            <person name="Crouch J.A."/>
            <person name="Dawe A."/>
            <person name="Aerts A."/>
            <person name="Barry K."/>
            <person name="Churchill A.C.L."/>
            <person name="Grimwood J."/>
            <person name="Hillman B."/>
            <person name="Milgroom M.G."/>
            <person name="Pangilinan J."/>
            <person name="Smith M."/>
            <person name="Salamov A."/>
            <person name="Schmutz J."/>
            <person name="Yadav J."/>
            <person name="Grigoriev I.V."/>
            <person name="Nuss D."/>
        </authorList>
    </citation>
    <scope>NUCLEOTIDE SEQUENCE</scope>
    <source>
        <strain evidence="1">EP155</strain>
    </source>
</reference>
<accession>A0A9P5CRU6</accession>
<evidence type="ECO:0000313" key="1">
    <source>
        <dbReference type="EMBL" id="KAF3768618.1"/>
    </source>
</evidence>
<protein>
    <recommendedName>
        <fullName evidence="3">Capsule polysaccharide biosynthesis protein</fullName>
    </recommendedName>
</protein>
<dbReference type="GO" id="GO:0016757">
    <property type="term" value="F:glycosyltransferase activity"/>
    <property type="evidence" value="ECO:0007669"/>
    <property type="project" value="InterPro"/>
</dbReference>